<accession>A0A2H5QR84</accession>
<proteinExistence type="predicted"/>
<comment type="caution">
    <text evidence="1">The sequence shown here is derived from an EMBL/GenBank/DDBJ whole genome shotgun (WGS) entry which is preliminary data.</text>
</comment>
<keyword evidence="2" id="KW-1185">Reference proteome</keyword>
<dbReference type="AlphaFoldDB" id="A0A2H5QR84"/>
<gene>
    <name evidence="1" type="ORF">CUMW_254100</name>
</gene>
<dbReference type="Proteomes" id="UP000236630">
    <property type="component" value="Unassembled WGS sequence"/>
</dbReference>
<evidence type="ECO:0000313" key="2">
    <source>
        <dbReference type="Proteomes" id="UP000236630"/>
    </source>
</evidence>
<protein>
    <submittedName>
        <fullName evidence="1">Uncharacterized protein</fullName>
    </submittedName>
</protein>
<name>A0A2H5QR84_CITUN</name>
<reference evidence="1 2" key="1">
    <citation type="journal article" date="2017" name="Front. Genet.">
        <title>Draft sequencing of the heterozygous diploid genome of Satsuma (Citrus unshiu Marc.) using a hybrid assembly approach.</title>
        <authorList>
            <person name="Shimizu T."/>
            <person name="Tanizawa Y."/>
            <person name="Mochizuki T."/>
            <person name="Nagasaki H."/>
            <person name="Yoshioka T."/>
            <person name="Toyoda A."/>
            <person name="Fujiyama A."/>
            <person name="Kaminuma E."/>
            <person name="Nakamura Y."/>
        </authorList>
    </citation>
    <scope>NUCLEOTIDE SEQUENCE [LARGE SCALE GENOMIC DNA]</scope>
    <source>
        <strain evidence="2">cv. Miyagawa wase</strain>
    </source>
</reference>
<evidence type="ECO:0000313" key="1">
    <source>
        <dbReference type="EMBL" id="GAY67130.1"/>
    </source>
</evidence>
<sequence length="38" mass="4410">MQIHLMIITISAEIFNPLLNCFVGKRSQKGSFQEVLRF</sequence>
<dbReference type="EMBL" id="BDQV01000660">
    <property type="protein sequence ID" value="GAY67130.1"/>
    <property type="molecule type" value="Genomic_DNA"/>
</dbReference>
<organism evidence="1 2">
    <name type="scientific">Citrus unshiu</name>
    <name type="common">Satsuma mandarin</name>
    <name type="synonym">Citrus nobilis var. unshiu</name>
    <dbReference type="NCBI Taxonomy" id="55188"/>
    <lineage>
        <taxon>Eukaryota</taxon>
        <taxon>Viridiplantae</taxon>
        <taxon>Streptophyta</taxon>
        <taxon>Embryophyta</taxon>
        <taxon>Tracheophyta</taxon>
        <taxon>Spermatophyta</taxon>
        <taxon>Magnoliopsida</taxon>
        <taxon>eudicotyledons</taxon>
        <taxon>Gunneridae</taxon>
        <taxon>Pentapetalae</taxon>
        <taxon>rosids</taxon>
        <taxon>malvids</taxon>
        <taxon>Sapindales</taxon>
        <taxon>Rutaceae</taxon>
        <taxon>Aurantioideae</taxon>
        <taxon>Citrus</taxon>
    </lineage>
</organism>